<dbReference type="InterPro" id="IPR004701">
    <property type="entry name" value="PTS_EIIA_man-typ"/>
</dbReference>
<comment type="catalytic activity">
    <reaction evidence="1">
        <text>dihydroxyacetone + phosphoenolpyruvate = dihydroxyacetone phosphate + pyruvate</text>
        <dbReference type="Rhea" id="RHEA:18381"/>
        <dbReference type="ChEBI" id="CHEBI:15361"/>
        <dbReference type="ChEBI" id="CHEBI:16016"/>
        <dbReference type="ChEBI" id="CHEBI:57642"/>
        <dbReference type="ChEBI" id="CHEBI:58702"/>
        <dbReference type="EC" id="2.7.1.121"/>
    </reaction>
</comment>
<comment type="subunit">
    <text evidence="5">Homodimer. The dihydroxyacetone kinase complex is composed of a homodimer of DhaM, a homodimer of DhaK and the subunit DhaL.</text>
</comment>
<proteinExistence type="predicted"/>
<evidence type="ECO:0000256" key="4">
    <source>
        <dbReference type="ARBA" id="ARBA00022679"/>
    </source>
</evidence>
<keyword evidence="7" id="KW-0418">Kinase</keyword>
<dbReference type="GO" id="GO:0047324">
    <property type="term" value="F:phosphoenolpyruvate-glycerone phosphotransferase activity"/>
    <property type="evidence" value="ECO:0007669"/>
    <property type="project" value="UniProtKB-EC"/>
</dbReference>
<keyword evidence="4" id="KW-0808">Transferase</keyword>
<dbReference type="GO" id="GO:0009401">
    <property type="term" value="P:phosphoenolpyruvate-dependent sugar phosphotransferase system"/>
    <property type="evidence" value="ECO:0007669"/>
    <property type="project" value="InterPro"/>
</dbReference>
<sequence length="123" mass="13110">MTKIGIVLASHVPELARGVYQLLKQSASDVPITYAGGTDDDKIGSSFDKINDAITSNPADELFAFYDLGSAKMTLEMAIEMSDKRIKLFDAAFVEGAYTAASLAQGSSSKDAIEEQVAALKIK</sequence>
<evidence type="ECO:0000256" key="5">
    <source>
        <dbReference type="ARBA" id="ARBA00046577"/>
    </source>
</evidence>
<evidence type="ECO:0000256" key="3">
    <source>
        <dbReference type="ARBA" id="ARBA00012095"/>
    </source>
</evidence>
<dbReference type="GO" id="GO:0019563">
    <property type="term" value="P:glycerol catabolic process"/>
    <property type="evidence" value="ECO:0007669"/>
    <property type="project" value="InterPro"/>
</dbReference>
<organism evidence="7 8">
    <name type="scientific">Paraliobacillus ryukyuensis</name>
    <dbReference type="NCBI Taxonomy" id="200904"/>
    <lineage>
        <taxon>Bacteria</taxon>
        <taxon>Bacillati</taxon>
        <taxon>Bacillota</taxon>
        <taxon>Bacilli</taxon>
        <taxon>Bacillales</taxon>
        <taxon>Bacillaceae</taxon>
        <taxon>Paraliobacillus</taxon>
    </lineage>
</organism>
<dbReference type="PANTHER" id="PTHR38594:SF1">
    <property type="entry name" value="PEP-DEPENDENT DIHYDROXYACETONE KINASE, PHOSPHORYL DONOR SUBUNIT DHAM"/>
    <property type="match status" value="1"/>
</dbReference>
<gene>
    <name evidence="7" type="ORF">DES48_10721</name>
</gene>
<protein>
    <recommendedName>
        <fullName evidence="3">phosphoenolpyruvate--glycerone phosphotransferase</fullName>
        <ecNumber evidence="3">2.7.1.121</ecNumber>
    </recommendedName>
</protein>
<comment type="function">
    <text evidence="2">Component of the dihydroxyacetone kinase complex, which is responsible for the phosphoenolpyruvate (PEP)-dependent phosphorylation of dihydroxyacetone. DhaM serves as the phosphoryl donor. Is phosphorylated by phosphoenolpyruvate in an EI- and HPr-dependent reaction, and a phosphorelay system on histidine residues finally leads to phosphoryl transfer to DhaL and dihydroxyacetone.</text>
</comment>
<dbReference type="Proteomes" id="UP000252254">
    <property type="component" value="Unassembled WGS sequence"/>
</dbReference>
<dbReference type="PANTHER" id="PTHR38594">
    <property type="entry name" value="PEP-DEPENDENT DIHYDROXYACETONE KINASE, PHOSPHORYL DONOR SUBUNIT DHAM"/>
    <property type="match status" value="1"/>
</dbReference>
<dbReference type="NCBIfam" id="TIGR02364">
    <property type="entry name" value="dha_pts"/>
    <property type="match status" value="1"/>
</dbReference>
<accession>A0A366E4T3</accession>
<feature type="domain" description="PTS EIIA type-4" evidence="6">
    <location>
        <begin position="3"/>
        <end position="123"/>
    </location>
</feature>
<dbReference type="EMBL" id="QNRI01000007">
    <property type="protein sequence ID" value="RBO97105.1"/>
    <property type="molecule type" value="Genomic_DNA"/>
</dbReference>
<reference evidence="7 8" key="1">
    <citation type="submission" date="2018-06" db="EMBL/GenBank/DDBJ databases">
        <title>Genomic Encyclopedia of Type Strains, Phase IV (KMG-IV): sequencing the most valuable type-strain genomes for metagenomic binning, comparative biology and taxonomic classification.</title>
        <authorList>
            <person name="Goeker M."/>
        </authorList>
    </citation>
    <scope>NUCLEOTIDE SEQUENCE [LARGE SCALE GENOMIC DNA]</scope>
    <source>
        <strain evidence="7 8">DSM 15140</strain>
    </source>
</reference>
<keyword evidence="8" id="KW-1185">Reference proteome</keyword>
<dbReference type="InterPro" id="IPR012844">
    <property type="entry name" value="DhaM_N"/>
</dbReference>
<evidence type="ECO:0000313" key="8">
    <source>
        <dbReference type="Proteomes" id="UP000252254"/>
    </source>
</evidence>
<evidence type="ECO:0000313" key="7">
    <source>
        <dbReference type="EMBL" id="RBO97105.1"/>
    </source>
</evidence>
<dbReference type="RefSeq" id="WP_113869059.1">
    <property type="nucleotide sequence ID" value="NZ_BAABQN010000007.1"/>
</dbReference>
<evidence type="ECO:0000256" key="2">
    <source>
        <dbReference type="ARBA" id="ARBA00002788"/>
    </source>
</evidence>
<dbReference type="OrthoDB" id="7065393at2"/>
<dbReference type="InterPro" id="IPR039643">
    <property type="entry name" value="DhaM"/>
</dbReference>
<dbReference type="Pfam" id="PF03610">
    <property type="entry name" value="EIIA-man"/>
    <property type="match status" value="1"/>
</dbReference>
<comment type="caution">
    <text evidence="7">The sequence shown here is derived from an EMBL/GenBank/DDBJ whole genome shotgun (WGS) entry which is preliminary data.</text>
</comment>
<dbReference type="InterPro" id="IPR036662">
    <property type="entry name" value="PTS_EIIA_man-typ_sf"/>
</dbReference>
<dbReference type="SUPFAM" id="SSF53062">
    <property type="entry name" value="PTS system fructose IIA component-like"/>
    <property type="match status" value="1"/>
</dbReference>
<dbReference type="GO" id="GO:0016020">
    <property type="term" value="C:membrane"/>
    <property type="evidence" value="ECO:0007669"/>
    <property type="project" value="InterPro"/>
</dbReference>
<dbReference type="STRING" id="200904.GCA_900168775_01078"/>
<dbReference type="AlphaFoldDB" id="A0A366E4T3"/>
<evidence type="ECO:0000256" key="1">
    <source>
        <dbReference type="ARBA" id="ARBA00001113"/>
    </source>
</evidence>
<dbReference type="EC" id="2.7.1.121" evidence="3"/>
<dbReference type="PROSITE" id="PS51096">
    <property type="entry name" value="PTS_EIIA_TYPE_4"/>
    <property type="match status" value="1"/>
</dbReference>
<dbReference type="Gene3D" id="3.40.50.510">
    <property type="entry name" value="Phosphotransferase system, mannose-type IIA component"/>
    <property type="match status" value="1"/>
</dbReference>
<evidence type="ECO:0000259" key="6">
    <source>
        <dbReference type="PROSITE" id="PS51096"/>
    </source>
</evidence>
<name>A0A366E4T3_9BACI</name>